<name>A0A218MNA2_9VIRU</name>
<feature type="domain" description="Terminase large subunit gp17-like C-terminal" evidence="2">
    <location>
        <begin position="315"/>
        <end position="464"/>
    </location>
</feature>
<dbReference type="NCBIfam" id="TIGR01630">
    <property type="entry name" value="psiM2_ORF9"/>
    <property type="match status" value="1"/>
</dbReference>
<proteinExistence type="predicted"/>
<organism evidence="3">
    <name type="scientific">uncultured virus</name>
    <dbReference type="NCBI Taxonomy" id="340016"/>
    <lineage>
        <taxon>Viruses</taxon>
        <taxon>environmental samples</taxon>
    </lineage>
</organism>
<dbReference type="Gene3D" id="3.30.420.240">
    <property type="match status" value="1"/>
</dbReference>
<keyword evidence="1" id="KW-1188">Viral release from host cell</keyword>
<reference evidence="3" key="1">
    <citation type="submission" date="2016-10" db="EMBL/GenBank/DDBJ databases">
        <authorList>
            <person name="Varghese N."/>
        </authorList>
    </citation>
    <scope>NUCLEOTIDE SEQUENCE</scope>
</reference>
<dbReference type="InterPro" id="IPR035421">
    <property type="entry name" value="Terminase_6C"/>
</dbReference>
<sequence>MHIDLEKIKKLPPDVRKDFYKMYLKYGEKKKQSLAQKNFLNFVKHMWPEFIEGPHHKIVAKKFNEMAEGKIKRLIINMPPRHTKSEFASSLLPAWMIGRNPKLKIIQTTHTGELAIKFGRKAKTLIDSEEYQEIFSTRLREDSQAAGKWETAQGGEYFASGVGGAITGRGADLLIIDDPHSEQDAMNLGALERAYEWYTSGPRQRLQPGGKIICVMTRWNTKDLTGMLMQAQKEAKADKWELIEFPAIMPSGKPVWPEYWKLDELETVKASLSLGKWNAQWMQNPTSEEGAIIKREWWKKWDHDHMPKLEHIIQSYDTAFMKKETADYSAITTWGVFRKDEDSPANLILVDAVKERLEFPELRRKAKEQYDYWQPETVLIEAKASGLPLTYELRNMGIPVINFTPSKGNDKHTRVNAVAPLFESGTIWAPTHKEFAQEVIEECAAFPYGDNDDLVDSMTQAVMRFRQGGLIPHPEDYKDEKIIKTKKVYY</sequence>
<reference evidence="3" key="2">
    <citation type="journal article" date="2017" name="Nat. Commun.">
        <title>Single-virus genomics reveals hidden cosmopolitan and abundant viruses.</title>
        <authorList>
            <person name="Martinez-Hernandez F."/>
            <person name="Fornas O."/>
            <person name="Lluesma Gomez M."/>
            <person name="Bolduc B."/>
            <person name="de la Cruz Pena M.J."/>
            <person name="Martinez J.M."/>
            <person name="Anton J."/>
            <person name="Gasol J.M."/>
            <person name="Rosselli R."/>
            <person name="Rodriguez-Valera F."/>
            <person name="Sullivan M.B."/>
            <person name="Acinas S.G."/>
            <person name="Martinez-Garcia M."/>
        </authorList>
    </citation>
    <scope>NUCLEOTIDE SEQUENCE</scope>
</reference>
<dbReference type="InterPro" id="IPR027417">
    <property type="entry name" value="P-loop_NTPase"/>
</dbReference>
<evidence type="ECO:0000313" key="3">
    <source>
        <dbReference type="EMBL" id="ASF00744.1"/>
    </source>
</evidence>
<evidence type="ECO:0000259" key="2">
    <source>
        <dbReference type="Pfam" id="PF17289"/>
    </source>
</evidence>
<dbReference type="EMBL" id="KY052854">
    <property type="protein sequence ID" value="ASF00744.1"/>
    <property type="molecule type" value="Genomic_DNA"/>
</dbReference>
<accession>A0A218MNA2</accession>
<evidence type="ECO:0000256" key="1">
    <source>
        <dbReference type="ARBA" id="ARBA00022612"/>
    </source>
</evidence>
<dbReference type="InterPro" id="IPR006517">
    <property type="entry name" value="Phage_terminase_lsu-like_C"/>
</dbReference>
<protein>
    <submittedName>
        <fullName evidence="3">Putative terminase</fullName>
    </submittedName>
</protein>
<dbReference type="Pfam" id="PF17289">
    <property type="entry name" value="Terminase_6C"/>
    <property type="match status" value="1"/>
</dbReference>
<dbReference type="Gene3D" id="3.40.50.300">
    <property type="entry name" value="P-loop containing nucleotide triphosphate hydrolases"/>
    <property type="match status" value="1"/>
</dbReference>